<dbReference type="InterPro" id="IPR036465">
    <property type="entry name" value="vWFA_dom_sf"/>
</dbReference>
<organism evidence="5 6">
    <name type="scientific">Lupinus luteus</name>
    <name type="common">European yellow lupine</name>
    <dbReference type="NCBI Taxonomy" id="3873"/>
    <lineage>
        <taxon>Eukaryota</taxon>
        <taxon>Viridiplantae</taxon>
        <taxon>Streptophyta</taxon>
        <taxon>Embryophyta</taxon>
        <taxon>Tracheophyta</taxon>
        <taxon>Spermatophyta</taxon>
        <taxon>Magnoliopsida</taxon>
        <taxon>eudicotyledons</taxon>
        <taxon>Gunneridae</taxon>
        <taxon>Pentapetalae</taxon>
        <taxon>rosids</taxon>
        <taxon>fabids</taxon>
        <taxon>Fabales</taxon>
        <taxon>Fabaceae</taxon>
        <taxon>Papilionoideae</taxon>
        <taxon>50 kb inversion clade</taxon>
        <taxon>genistoids sensu lato</taxon>
        <taxon>core genistoids</taxon>
        <taxon>Genisteae</taxon>
        <taxon>Lupinus</taxon>
    </lineage>
</organism>
<dbReference type="InterPro" id="IPR011205">
    <property type="entry name" value="UCP015417_vWA"/>
</dbReference>
<name>A0AAV1X0V6_LUPLU</name>
<dbReference type="Proteomes" id="UP001497480">
    <property type="component" value="Unassembled WGS sequence"/>
</dbReference>
<dbReference type="Pfam" id="PF11443">
    <property type="entry name" value="DUF2828"/>
    <property type="match status" value="1"/>
</dbReference>
<keyword evidence="1" id="KW-0175">Coiled coil</keyword>
<evidence type="ECO:0000256" key="2">
    <source>
        <dbReference type="SAM" id="MobiDB-lite"/>
    </source>
</evidence>
<feature type="coiled-coil region" evidence="1">
    <location>
        <begin position="217"/>
        <end position="249"/>
    </location>
</feature>
<feature type="region of interest" description="Disordered" evidence="2">
    <location>
        <begin position="628"/>
        <end position="660"/>
    </location>
</feature>
<dbReference type="PANTHER" id="PTHR31373:SF17">
    <property type="entry name" value="OS06G0652100 PROTEIN"/>
    <property type="match status" value="1"/>
</dbReference>
<evidence type="ECO:0000259" key="3">
    <source>
        <dbReference type="Pfam" id="PF11443"/>
    </source>
</evidence>
<dbReference type="InterPro" id="IPR058580">
    <property type="entry name" value="DUF2828"/>
</dbReference>
<feature type="domain" description="DUF2828" evidence="3">
    <location>
        <begin position="49"/>
        <end position="442"/>
    </location>
</feature>
<keyword evidence="6" id="KW-1185">Reference proteome</keyword>
<protein>
    <submittedName>
        <fullName evidence="5">Uncharacterized protein</fullName>
    </submittedName>
</protein>
<dbReference type="Pfam" id="PF25043">
    <property type="entry name" value="DUF7788"/>
    <property type="match status" value="1"/>
</dbReference>
<comment type="caution">
    <text evidence="5">The sequence shown here is derived from an EMBL/GenBank/DDBJ whole genome shotgun (WGS) entry which is preliminary data.</text>
</comment>
<gene>
    <name evidence="5" type="ORF">LLUT_LOCUS16304</name>
</gene>
<dbReference type="EMBL" id="CAXHTB010000011">
    <property type="protein sequence ID" value="CAL0315244.1"/>
    <property type="molecule type" value="Genomic_DNA"/>
</dbReference>
<dbReference type="AlphaFoldDB" id="A0AAV1X0V6"/>
<feature type="region of interest" description="Disordered" evidence="2">
    <location>
        <begin position="34"/>
        <end position="54"/>
    </location>
</feature>
<evidence type="ECO:0000256" key="1">
    <source>
        <dbReference type="SAM" id="Coils"/>
    </source>
</evidence>
<feature type="domain" description="DUF7788" evidence="4">
    <location>
        <begin position="444"/>
        <end position="667"/>
    </location>
</feature>
<dbReference type="PIRSF" id="PIRSF015417">
    <property type="entry name" value="T31B5_30_vWA"/>
    <property type="match status" value="1"/>
</dbReference>
<proteinExistence type="predicted"/>
<evidence type="ECO:0000259" key="4">
    <source>
        <dbReference type="Pfam" id="PF25043"/>
    </source>
</evidence>
<reference evidence="5 6" key="1">
    <citation type="submission" date="2024-03" db="EMBL/GenBank/DDBJ databases">
        <authorList>
            <person name="Martinez-Hernandez J."/>
        </authorList>
    </citation>
    <scope>NUCLEOTIDE SEQUENCE [LARGE SCALE GENOMIC DNA]</scope>
</reference>
<dbReference type="InterPro" id="IPR056690">
    <property type="entry name" value="DUF7788"/>
</dbReference>
<dbReference type="Gene3D" id="3.40.50.410">
    <property type="entry name" value="von Willebrand factor, type A domain"/>
    <property type="match status" value="1"/>
</dbReference>
<dbReference type="PANTHER" id="PTHR31373">
    <property type="entry name" value="OS06G0652100 PROTEIN"/>
    <property type="match status" value="1"/>
</dbReference>
<evidence type="ECO:0000313" key="5">
    <source>
        <dbReference type="EMBL" id="CAL0315244.1"/>
    </source>
</evidence>
<accession>A0AAV1X0V6</accession>
<evidence type="ECO:0000313" key="6">
    <source>
        <dbReference type="Proteomes" id="UP001497480"/>
    </source>
</evidence>
<feature type="compositionally biased region" description="Basic and acidic residues" evidence="2">
    <location>
        <begin position="643"/>
        <end position="656"/>
    </location>
</feature>
<sequence length="680" mass="77277">MVLVGPPPKAKPQEEALPSFNPFLDNIITKFNDLTPSSPSPPTPPKDLTQNLSPTFTSSGNPCLDFFFQVVPSTLSYIIDGKLNSSWDHDPQTTLKLICHLRGIRGTGKSDREGFFTAALWLHRHHPKTLACNIASIAQFGCLKDFPEILYRILEGGEVRGTERFLWENKKMSSKHRRKYRGESPVWKPFRSLKGGSKYGTRGGKKVKKRNTIWDERDLAKTDKENAREEREKKKAERAEKLLKMYRHEPDFRFLHDRVSDYFAGCLMKDLEVMRNSGDMKSISLAAKWCPSVDSSYDRSTLLCESIARRIFPREVYTEYEGIEEAHYAYRVRDRLRKEVLVPLRKVLELPEVYIGANRWDLIPYERVATKAMQFYQEKFVKHDKERFLKYLEDVKDGKTSMSAGALLPHEIIGSLWDGDGGAVAELLWKRMVDNMLSKGKIKNCIAVCDVSSYMEETPMEVSLALGLLVSELSDKPWKGKLITFSENPELHLIKGNSLLSKMKFVARMKRETKVNLQRVFDRILDAAVKGKLRPDEMVQKVFVFSGMQFEKASEKDGETDYEAITRKFTMKGYGSAVPHIVFWNLNDLHHSPAIPVPVTQKGVTLVSGFSKNLLTLLLQKGGNIKPRDAEEAVKPGPTDVEEAVKPHPTDAEEAVKPGPTDLMEAAISGPEYQKLIVFD</sequence>